<reference evidence="1 2" key="1">
    <citation type="journal article" date="2018" name="Int. J. Syst. Evol. Microbiol.">
        <title>Mesosutterella multiformis gen. nov., sp. nov., a member of the family Sutterellaceae and Sutterella megalosphaeroides sp. nov., isolated from human faeces.</title>
        <authorList>
            <person name="Sakamoto M."/>
            <person name="Ikeyama N."/>
            <person name="Kunihiro T."/>
            <person name="Iino T."/>
            <person name="Yuki M."/>
            <person name="Ohkuma M."/>
        </authorList>
    </citation>
    <scope>NUCLEOTIDE SEQUENCE [LARGE SCALE GENOMIC DNA]</scope>
    <source>
        <strain evidence="1 2">4NBBH2</strain>
    </source>
</reference>
<dbReference type="InterPro" id="IPR003789">
    <property type="entry name" value="Asn/Gln_tRNA_amidoTrase-B-like"/>
</dbReference>
<comment type="caution">
    <text evidence="1">The sequence shown here is derived from an EMBL/GenBank/DDBJ whole genome shotgun (WGS) entry which is preliminary data.</text>
</comment>
<dbReference type="AlphaFoldDB" id="A0A388SDX5"/>
<dbReference type="OrthoDB" id="9788127at2"/>
<dbReference type="InterPro" id="IPR023168">
    <property type="entry name" value="GatB_Yqey_C_2"/>
</dbReference>
<dbReference type="PANTHER" id="PTHR28055:SF1">
    <property type="entry name" value="ALTERED INHERITANCE OF MITOCHONDRIA PROTEIN 41, MITOCHONDRIAL"/>
    <property type="match status" value="1"/>
</dbReference>
<protein>
    <submittedName>
        <fullName evidence="1">Aspartyl-tRNA amidotransferase subunit B</fullName>
    </submittedName>
</protein>
<dbReference type="EMBL" id="BGZJ01000001">
    <property type="protein sequence ID" value="GBO93669.1"/>
    <property type="molecule type" value="Genomic_DNA"/>
</dbReference>
<dbReference type="Gene3D" id="1.10.10.410">
    <property type="match status" value="1"/>
</dbReference>
<dbReference type="SUPFAM" id="SSF89095">
    <property type="entry name" value="GatB/YqeY motif"/>
    <property type="match status" value="1"/>
</dbReference>
<dbReference type="GO" id="GO:0016740">
    <property type="term" value="F:transferase activity"/>
    <property type="evidence" value="ECO:0007669"/>
    <property type="project" value="UniProtKB-KW"/>
</dbReference>
<dbReference type="Gene3D" id="1.10.1510.10">
    <property type="entry name" value="Uncharacterised protein YqeY/AIM41 PF09424, N-terminal domain"/>
    <property type="match status" value="1"/>
</dbReference>
<dbReference type="Pfam" id="PF09424">
    <property type="entry name" value="YqeY"/>
    <property type="match status" value="1"/>
</dbReference>
<organism evidence="1 2">
    <name type="scientific">Mesosutterella multiformis</name>
    <dbReference type="NCBI Taxonomy" id="2259133"/>
    <lineage>
        <taxon>Bacteria</taxon>
        <taxon>Pseudomonadati</taxon>
        <taxon>Pseudomonadota</taxon>
        <taxon>Betaproteobacteria</taxon>
        <taxon>Burkholderiales</taxon>
        <taxon>Sutterellaceae</taxon>
        <taxon>Mesosutterella</taxon>
    </lineage>
</organism>
<accession>A0A401LH99</accession>
<dbReference type="RefSeq" id="WP_116270002.1">
    <property type="nucleotide sequence ID" value="NZ_BGZJ01000001.1"/>
</dbReference>
<dbReference type="GO" id="GO:0016884">
    <property type="term" value="F:carbon-nitrogen ligase activity, with glutamine as amido-N-donor"/>
    <property type="evidence" value="ECO:0007669"/>
    <property type="project" value="InterPro"/>
</dbReference>
<dbReference type="PANTHER" id="PTHR28055">
    <property type="entry name" value="ALTERED INHERITANCE OF MITOCHONDRIA PROTEIN 41, MITOCHONDRIAL"/>
    <property type="match status" value="1"/>
</dbReference>
<evidence type="ECO:0000313" key="1">
    <source>
        <dbReference type="EMBL" id="GBO93669.1"/>
    </source>
</evidence>
<gene>
    <name evidence="1" type="ORF">MESMUL_10230</name>
</gene>
<evidence type="ECO:0000313" key="2">
    <source>
        <dbReference type="Proteomes" id="UP000266091"/>
    </source>
</evidence>
<dbReference type="InterPro" id="IPR042184">
    <property type="entry name" value="YqeY/Aim41_N"/>
</dbReference>
<dbReference type="Proteomes" id="UP000266091">
    <property type="component" value="Unassembled WGS sequence"/>
</dbReference>
<keyword evidence="1" id="KW-0808">Transferase</keyword>
<name>A0A388SDX5_9BURK</name>
<proteinExistence type="predicted"/>
<dbReference type="InterPro" id="IPR019004">
    <property type="entry name" value="YqeY/Aim41"/>
</dbReference>
<keyword evidence="2" id="KW-1185">Reference proteome</keyword>
<sequence>MTLREQIQSDMKDAMRAHDAAKLSAIRMLWSSVKQKEVDERITADDSVITAIIAKAVKERHDSIEQYRKGGREDLAAKEQSEIDVFTAYLPKPLSEEEINQVIDEAIANAGVSGMAAMGKVMGLVKPKLTGRADMSKVSAAIRAKLLQK</sequence>
<accession>A0A388SDX5</accession>